<organism evidence="5 6">
    <name type="scientific">Acanthaster planci</name>
    <name type="common">Crown-of-thorns starfish</name>
    <dbReference type="NCBI Taxonomy" id="133434"/>
    <lineage>
        <taxon>Eukaryota</taxon>
        <taxon>Metazoa</taxon>
        <taxon>Echinodermata</taxon>
        <taxon>Eleutherozoa</taxon>
        <taxon>Asterozoa</taxon>
        <taxon>Asteroidea</taxon>
        <taxon>Valvatacea</taxon>
        <taxon>Valvatida</taxon>
        <taxon>Acanthasteridae</taxon>
        <taxon>Acanthaster</taxon>
    </lineage>
</organism>
<dbReference type="PANTHER" id="PTHR48081">
    <property type="entry name" value="AB HYDROLASE SUPERFAMILY PROTEIN C4A8.06C"/>
    <property type="match status" value="1"/>
</dbReference>
<dbReference type="RefSeq" id="XP_022102072.1">
    <property type="nucleotide sequence ID" value="XM_022246380.1"/>
</dbReference>
<evidence type="ECO:0000313" key="7">
    <source>
        <dbReference type="RefSeq" id="XP_022102072.1"/>
    </source>
</evidence>
<comment type="similarity">
    <text evidence="1">Belongs to the 'GDXG' lipolytic enzyme family.</text>
</comment>
<proteinExistence type="inferred from homology"/>
<gene>
    <name evidence="6 7" type="primary">LOC110985392</name>
</gene>
<dbReference type="InterPro" id="IPR050300">
    <property type="entry name" value="GDXG_lipolytic_enzyme"/>
</dbReference>
<dbReference type="PANTHER" id="PTHR48081:SF32">
    <property type="entry name" value="ALPHA_BETA HYDROLASE FOLD-3 DOMAIN-CONTAINING PROTEIN"/>
    <property type="match status" value="1"/>
</dbReference>
<dbReference type="InterPro" id="IPR017157">
    <property type="entry name" value="Arylacetamide_deacetylase"/>
</dbReference>
<feature type="active site" evidence="3">
    <location>
        <position position="416"/>
    </location>
</feature>
<dbReference type="KEGG" id="aplc:110985392"/>
<keyword evidence="5" id="KW-1185">Reference proteome</keyword>
<dbReference type="OrthoDB" id="408631at2759"/>
<dbReference type="GeneID" id="110985392"/>
<dbReference type="AlphaFoldDB" id="A0A8B7ZFQ9"/>
<evidence type="ECO:0000313" key="5">
    <source>
        <dbReference type="Proteomes" id="UP000694845"/>
    </source>
</evidence>
<evidence type="ECO:0000256" key="3">
    <source>
        <dbReference type="PIRSR" id="PIRSR037251-1"/>
    </source>
</evidence>
<reference evidence="6 7" key="1">
    <citation type="submission" date="2025-04" db="UniProtKB">
        <authorList>
            <consortium name="RefSeq"/>
        </authorList>
    </citation>
    <scope>IDENTIFICATION</scope>
</reference>
<feature type="domain" description="Alpha/beta hydrolase fold-3" evidence="4">
    <location>
        <begin position="356"/>
        <end position="419"/>
    </location>
</feature>
<dbReference type="GO" id="GO:0016020">
    <property type="term" value="C:membrane"/>
    <property type="evidence" value="ECO:0007669"/>
    <property type="project" value="InterPro"/>
</dbReference>
<sequence length="446" mass="49885">MLRRLATRILAPDLTVTGLHVKLQPNGSVKPLDSDKVMAKIRHLLIVCLAGLALYTAFEPTPENIEIPWRLKILTQIFKMHCRLAPLESYFATFIPDGVRAWFVAVINDVHRSLGPNVTFTDTTFGGVPVRVFADKQDSKEAGKRPAIVFIHGGGWTLGSVDLFHPLTAEIASGLDAVVVSVEYRVAPQHVFPIAINDCTAATVGFLQHLEDFNVDPTRVAIMGDSAGGNLAAAVAQRLTFMPQYKDLPKLRMQVLIYPCLQAFDFQTPSYQQNGEHFTVILDRMRMAEFWAMYLGNRNPLKTPMSANQHTTAEAKGSPLIRKCLSHDLIPDEFKQTGYVTPSTDFGNEEIYDEIREVLLDPDYAPLMREDLRGLPEAYILTAGYDVLRDDGIMYAKRLEKAGVPVTWKHYKNGFHSMFNPTNGVFASPSADQALEDFIKFTKKRL</sequence>
<evidence type="ECO:0000313" key="6">
    <source>
        <dbReference type="RefSeq" id="XP_022102071.1"/>
    </source>
</evidence>
<dbReference type="Proteomes" id="UP000694845">
    <property type="component" value="Unplaced"/>
</dbReference>
<protein>
    <submittedName>
        <fullName evidence="6 7">Arylacetamide deacetylase-like isoform X1</fullName>
    </submittedName>
</protein>
<keyword evidence="2" id="KW-0378">Hydrolase</keyword>
<evidence type="ECO:0000256" key="2">
    <source>
        <dbReference type="ARBA" id="ARBA00022801"/>
    </source>
</evidence>
<name>A0A8B7ZFQ9_ACAPL</name>
<dbReference type="PIRSF" id="PIRSF037251">
    <property type="entry name" value="Arylacetamide_deacetylase"/>
    <property type="match status" value="1"/>
</dbReference>
<accession>A0A8B7ZFQ9</accession>
<feature type="active site" evidence="3">
    <location>
        <position position="386"/>
    </location>
</feature>
<dbReference type="GO" id="GO:0052689">
    <property type="term" value="F:carboxylic ester hydrolase activity"/>
    <property type="evidence" value="ECO:0007669"/>
    <property type="project" value="InterPro"/>
</dbReference>
<evidence type="ECO:0000256" key="1">
    <source>
        <dbReference type="ARBA" id="ARBA00010515"/>
    </source>
</evidence>
<dbReference type="SUPFAM" id="SSF53474">
    <property type="entry name" value="alpha/beta-Hydrolases"/>
    <property type="match status" value="1"/>
</dbReference>
<dbReference type="RefSeq" id="XP_022102071.1">
    <property type="nucleotide sequence ID" value="XM_022246379.1"/>
</dbReference>
<dbReference type="Pfam" id="PF07859">
    <property type="entry name" value="Abhydrolase_3"/>
    <property type="match status" value="2"/>
</dbReference>
<feature type="domain" description="Alpha/beta hydrolase fold-3" evidence="4">
    <location>
        <begin position="148"/>
        <end position="306"/>
    </location>
</feature>
<dbReference type="InterPro" id="IPR013094">
    <property type="entry name" value="AB_hydrolase_3"/>
</dbReference>
<dbReference type="Gene3D" id="3.40.50.1820">
    <property type="entry name" value="alpha/beta hydrolase"/>
    <property type="match status" value="1"/>
</dbReference>
<feature type="active site" evidence="3">
    <location>
        <position position="226"/>
    </location>
</feature>
<dbReference type="InterPro" id="IPR029058">
    <property type="entry name" value="AB_hydrolase_fold"/>
</dbReference>
<evidence type="ECO:0000259" key="4">
    <source>
        <dbReference type="Pfam" id="PF07859"/>
    </source>
</evidence>